<organism evidence="1 2">
    <name type="scientific">Hibiscus sabdariffa</name>
    <name type="common">roselle</name>
    <dbReference type="NCBI Taxonomy" id="183260"/>
    <lineage>
        <taxon>Eukaryota</taxon>
        <taxon>Viridiplantae</taxon>
        <taxon>Streptophyta</taxon>
        <taxon>Embryophyta</taxon>
        <taxon>Tracheophyta</taxon>
        <taxon>Spermatophyta</taxon>
        <taxon>Magnoliopsida</taxon>
        <taxon>eudicotyledons</taxon>
        <taxon>Gunneridae</taxon>
        <taxon>Pentapetalae</taxon>
        <taxon>rosids</taxon>
        <taxon>malvids</taxon>
        <taxon>Malvales</taxon>
        <taxon>Malvaceae</taxon>
        <taxon>Malvoideae</taxon>
        <taxon>Hibiscus</taxon>
    </lineage>
</organism>
<sequence>MRGSNTSLGSTSLAAIHSSSVHHLPKLDTVSWLKRVRPVDEYLAKIAQAVFLCNLSCRFSAEEGEQPSSLSALPTLALF</sequence>
<dbReference type="EMBL" id="JBBPBM010000007">
    <property type="protein sequence ID" value="KAK8575883.1"/>
    <property type="molecule type" value="Genomic_DNA"/>
</dbReference>
<comment type="caution">
    <text evidence="1">The sequence shown here is derived from an EMBL/GenBank/DDBJ whole genome shotgun (WGS) entry which is preliminary data.</text>
</comment>
<accession>A0ABR2FC62</accession>
<reference evidence="1 2" key="1">
    <citation type="journal article" date="2024" name="G3 (Bethesda)">
        <title>Genome assembly of Hibiscus sabdariffa L. provides insights into metabolisms of medicinal natural products.</title>
        <authorList>
            <person name="Kim T."/>
        </authorList>
    </citation>
    <scope>NUCLEOTIDE SEQUENCE [LARGE SCALE GENOMIC DNA]</scope>
    <source>
        <strain evidence="1">TK-2024</strain>
        <tissue evidence="1">Old leaves</tissue>
    </source>
</reference>
<evidence type="ECO:0000313" key="1">
    <source>
        <dbReference type="EMBL" id="KAK8575883.1"/>
    </source>
</evidence>
<protein>
    <submittedName>
        <fullName evidence="1">Uncharacterized protein</fullName>
    </submittedName>
</protein>
<name>A0ABR2FC62_9ROSI</name>
<evidence type="ECO:0000313" key="2">
    <source>
        <dbReference type="Proteomes" id="UP001472677"/>
    </source>
</evidence>
<keyword evidence="2" id="KW-1185">Reference proteome</keyword>
<proteinExistence type="predicted"/>
<gene>
    <name evidence="1" type="ORF">V6N12_063534</name>
</gene>
<dbReference type="Proteomes" id="UP001472677">
    <property type="component" value="Unassembled WGS sequence"/>
</dbReference>